<dbReference type="RefSeq" id="YP_002516059.1">
    <property type="nucleotide sequence ID" value="NC_011916.1"/>
</dbReference>
<dbReference type="PANTHER" id="PTHR32060">
    <property type="entry name" value="TAIL-SPECIFIC PROTEASE"/>
    <property type="match status" value="1"/>
</dbReference>
<dbReference type="EMBL" id="CP001340">
    <property type="protein sequence ID" value="ACL94151.1"/>
    <property type="molecule type" value="Genomic_DNA"/>
</dbReference>
<dbReference type="GO" id="GO:0008236">
    <property type="term" value="F:serine-type peptidase activity"/>
    <property type="evidence" value="ECO:0007669"/>
    <property type="project" value="InterPro"/>
</dbReference>
<keyword evidence="3" id="KW-1185">Reference proteome</keyword>
<evidence type="ECO:0000313" key="3">
    <source>
        <dbReference type="Proteomes" id="UP000001364"/>
    </source>
</evidence>
<dbReference type="Proteomes" id="UP000001364">
    <property type="component" value="Chromosome"/>
</dbReference>
<proteinExistence type="predicted"/>
<name>A0A0H3C4D5_CAUVN</name>
<dbReference type="AlphaFoldDB" id="A0A0H3C4D5"/>
<dbReference type="GO" id="GO:0004175">
    <property type="term" value="F:endopeptidase activity"/>
    <property type="evidence" value="ECO:0007669"/>
    <property type="project" value="TreeGrafter"/>
</dbReference>
<dbReference type="GO" id="GO:0007165">
    <property type="term" value="P:signal transduction"/>
    <property type="evidence" value="ECO:0007669"/>
    <property type="project" value="TreeGrafter"/>
</dbReference>
<dbReference type="SUPFAM" id="SSF52096">
    <property type="entry name" value="ClpP/crotonase"/>
    <property type="match status" value="1"/>
</dbReference>
<dbReference type="Pfam" id="PF03572">
    <property type="entry name" value="Peptidase_S41"/>
    <property type="match status" value="1"/>
</dbReference>
<dbReference type="GeneID" id="7330494"/>
<reference evidence="2 3" key="1">
    <citation type="journal article" date="2010" name="J. Bacteriol.">
        <title>The genetic basis of laboratory adaptation in Caulobacter crescentus.</title>
        <authorList>
            <person name="Marks M.E."/>
            <person name="Castro-Rojas C.M."/>
            <person name="Teiling C."/>
            <person name="Du L."/>
            <person name="Kapatral V."/>
            <person name="Walunas T.L."/>
            <person name="Crosson S."/>
        </authorList>
    </citation>
    <scope>NUCLEOTIDE SEQUENCE [LARGE SCALE GENOMIC DNA]</scope>
    <source>
        <strain evidence="3">NA1000 / CB15N</strain>
    </source>
</reference>
<evidence type="ECO:0000259" key="1">
    <source>
        <dbReference type="Pfam" id="PF03572"/>
    </source>
</evidence>
<dbReference type="InterPro" id="IPR005151">
    <property type="entry name" value="Tail-specific_protease"/>
</dbReference>
<dbReference type="PROSITE" id="PS51318">
    <property type="entry name" value="TAT"/>
    <property type="match status" value="1"/>
</dbReference>
<sequence>MSLTLDRRRLIAGLAVVPLAAPTDLPADAVAEDVRLLRQAYEALHPGLLRYNTAKVMAGRFERLQGAGRVSLERFYLDVSRLLTTVRCGHTYANFYNQRGPIRAALFERADRVPFQFVWLGQRMVVTADPWGLGLSRGDEVVSLNGAPAGRILEALITVARADGGNDGKRRALMSVQGLDGYESFDVFYPLLFGARTRHTAVVEGADGRRRTLVAPAVSLEQRRAQRPPRMDARGEAPLWTLSRQGDAAILTMPTWGLYNSKWDWRGWLDREIDALITQNVPRLIIDIRDNEGGLDCGDALIARLIDAPLRKTFQRRLTRYRKIPDALRPHLDTWDRSFDDWGDDAQPLDERFFTLKQGDDEGGVIAPKGPRYGGQVRVLIGPQNSSATFQFANLMRRERLGALIGETTGGNQRGINGGAFYFLRLPRTGVEVDLPLIGTFPLTPQPDAGVTPDIVSPRSRETLARGADPAMAAALA</sequence>
<dbReference type="PANTHER" id="PTHR32060:SF30">
    <property type="entry name" value="CARBOXY-TERMINAL PROCESSING PROTEASE CTPA"/>
    <property type="match status" value="1"/>
</dbReference>
<evidence type="ECO:0000313" key="2">
    <source>
        <dbReference type="EMBL" id="ACL94151.1"/>
    </source>
</evidence>
<dbReference type="GO" id="GO:0030288">
    <property type="term" value="C:outer membrane-bounded periplasmic space"/>
    <property type="evidence" value="ECO:0007669"/>
    <property type="project" value="TreeGrafter"/>
</dbReference>
<dbReference type="HOGENOM" id="CLU_032380_0_0_5"/>
<accession>A0A0H3C4D5</accession>
<dbReference type="Gene3D" id="3.90.226.10">
    <property type="entry name" value="2-enoyl-CoA Hydratase, Chain A, domain 1"/>
    <property type="match status" value="1"/>
</dbReference>
<protein>
    <submittedName>
        <fullName evidence="2">Peptidase family S41 protein</fullName>
    </submittedName>
</protein>
<dbReference type="OrthoDB" id="5480566at2"/>
<gene>
    <name evidence="2" type="ordered locus">CCNA_00686</name>
</gene>
<dbReference type="GO" id="GO:0006508">
    <property type="term" value="P:proteolysis"/>
    <property type="evidence" value="ECO:0007669"/>
    <property type="project" value="InterPro"/>
</dbReference>
<dbReference type="PATRIC" id="fig|565050.3.peg.677"/>
<dbReference type="KEGG" id="ccs:CCNA_00686"/>
<dbReference type="InterPro" id="IPR006311">
    <property type="entry name" value="TAT_signal"/>
</dbReference>
<dbReference type="RefSeq" id="WP_010918535.1">
    <property type="nucleotide sequence ID" value="NC_011916.1"/>
</dbReference>
<organism evidence="2 3">
    <name type="scientific">Caulobacter vibrioides (strain NA1000 / CB15N)</name>
    <name type="common">Caulobacter crescentus</name>
    <dbReference type="NCBI Taxonomy" id="565050"/>
    <lineage>
        <taxon>Bacteria</taxon>
        <taxon>Pseudomonadati</taxon>
        <taxon>Pseudomonadota</taxon>
        <taxon>Alphaproteobacteria</taxon>
        <taxon>Caulobacterales</taxon>
        <taxon>Caulobacteraceae</taxon>
        <taxon>Caulobacter</taxon>
    </lineage>
</organism>
<feature type="domain" description="Tail specific protease" evidence="1">
    <location>
        <begin position="249"/>
        <end position="413"/>
    </location>
</feature>
<dbReference type="InterPro" id="IPR029045">
    <property type="entry name" value="ClpP/crotonase-like_dom_sf"/>
</dbReference>